<sequence>MVKVAKMFGLAGACRRDELAHIEVDDIEDNNVYCHKIQVTKPRAIEAPDYRYMITDVTFSPRRVQTALRNYSFSYLRVHFYDIT</sequence>
<keyword evidence="2" id="KW-1185">Reference proteome</keyword>
<gene>
    <name evidence="1" type="ORF">ACAOBT_LOCUS21071</name>
</gene>
<comment type="caution">
    <text evidence="1">The sequence shown here is derived from an EMBL/GenBank/DDBJ whole genome shotgun (WGS) entry which is preliminary data.</text>
</comment>
<dbReference type="AlphaFoldDB" id="A0A9P0LI70"/>
<protein>
    <submittedName>
        <fullName evidence="1">Uncharacterized protein</fullName>
    </submittedName>
</protein>
<organism evidence="1 2">
    <name type="scientific">Acanthoscelides obtectus</name>
    <name type="common">Bean weevil</name>
    <name type="synonym">Bruchus obtectus</name>
    <dbReference type="NCBI Taxonomy" id="200917"/>
    <lineage>
        <taxon>Eukaryota</taxon>
        <taxon>Metazoa</taxon>
        <taxon>Ecdysozoa</taxon>
        <taxon>Arthropoda</taxon>
        <taxon>Hexapoda</taxon>
        <taxon>Insecta</taxon>
        <taxon>Pterygota</taxon>
        <taxon>Neoptera</taxon>
        <taxon>Endopterygota</taxon>
        <taxon>Coleoptera</taxon>
        <taxon>Polyphaga</taxon>
        <taxon>Cucujiformia</taxon>
        <taxon>Chrysomeloidea</taxon>
        <taxon>Chrysomelidae</taxon>
        <taxon>Bruchinae</taxon>
        <taxon>Bruchini</taxon>
        <taxon>Acanthoscelides</taxon>
    </lineage>
</organism>
<dbReference type="OrthoDB" id="6782577at2759"/>
<proteinExistence type="predicted"/>
<dbReference type="Proteomes" id="UP001152888">
    <property type="component" value="Unassembled WGS sequence"/>
</dbReference>
<accession>A0A9P0LI70</accession>
<name>A0A9P0LI70_ACAOB</name>
<evidence type="ECO:0000313" key="2">
    <source>
        <dbReference type="Proteomes" id="UP001152888"/>
    </source>
</evidence>
<dbReference type="EMBL" id="CAKOFQ010007155">
    <property type="protein sequence ID" value="CAH1992761.1"/>
    <property type="molecule type" value="Genomic_DNA"/>
</dbReference>
<evidence type="ECO:0000313" key="1">
    <source>
        <dbReference type="EMBL" id="CAH1992761.1"/>
    </source>
</evidence>
<reference evidence="1" key="1">
    <citation type="submission" date="2022-03" db="EMBL/GenBank/DDBJ databases">
        <authorList>
            <person name="Sayadi A."/>
        </authorList>
    </citation>
    <scope>NUCLEOTIDE SEQUENCE</scope>
</reference>